<proteinExistence type="predicted"/>
<evidence type="ECO:0000313" key="2">
    <source>
        <dbReference type="EMBL" id="EWM52955.1"/>
    </source>
</evidence>
<protein>
    <submittedName>
        <fullName evidence="2">Uncharacterized protein</fullName>
    </submittedName>
</protein>
<comment type="caution">
    <text evidence="2">The sequence shown here is derived from an EMBL/GenBank/DDBJ whole genome shotgun (WGS) entry which is preliminary data.</text>
</comment>
<name>W7UVR9_RUMFL</name>
<dbReference type="RefSeq" id="WP_019679912.1">
    <property type="nucleotide sequence ID" value="NZ_ATAX01000028.1"/>
</dbReference>
<reference evidence="2 3" key="1">
    <citation type="journal article" date="2014" name="PLoS ONE">
        <title>Rumen cellulosomics: divergent fiber-degrading strategies revealed by comparative genome-wide analysis of six ruminococcal strains.</title>
        <authorList>
            <person name="Dassa B."/>
            <person name="Borovok I."/>
            <person name="Ruimy-Israeli V."/>
            <person name="Lamed R."/>
            <person name="Flint H.J."/>
            <person name="Duncan S.H."/>
            <person name="Henrissat B."/>
            <person name="Coutinho P."/>
            <person name="Morrison M."/>
            <person name="Mosoni P."/>
            <person name="Yeoman C.J."/>
            <person name="White B.A."/>
            <person name="Bayer E.A."/>
        </authorList>
    </citation>
    <scope>NUCLEOTIDE SEQUENCE [LARGE SCALE GENOMIC DNA]</scope>
    <source>
        <strain evidence="2 3">007c</strain>
    </source>
</reference>
<dbReference type="AlphaFoldDB" id="W7UVR9"/>
<sequence>MKLNKLLKTIIILVILGAALWFGLRWFGGLANDELGDYDGGRGEYVDSIENS</sequence>
<feature type="transmembrane region" description="Helical" evidence="1">
    <location>
        <begin position="7"/>
        <end position="27"/>
    </location>
</feature>
<gene>
    <name evidence="2" type="ORF">RF007C_15185</name>
</gene>
<evidence type="ECO:0000256" key="1">
    <source>
        <dbReference type="SAM" id="Phobius"/>
    </source>
</evidence>
<accession>W7UVR9</accession>
<keyword evidence="1" id="KW-0472">Membrane</keyword>
<dbReference type="Proteomes" id="UP000019365">
    <property type="component" value="Unassembled WGS sequence"/>
</dbReference>
<evidence type="ECO:0000313" key="3">
    <source>
        <dbReference type="Proteomes" id="UP000019365"/>
    </source>
</evidence>
<keyword evidence="3" id="KW-1185">Reference proteome</keyword>
<organism evidence="2 3">
    <name type="scientific">Ruminococcus flavefaciens 007c</name>
    <dbReference type="NCBI Taxonomy" id="1341157"/>
    <lineage>
        <taxon>Bacteria</taxon>
        <taxon>Bacillati</taxon>
        <taxon>Bacillota</taxon>
        <taxon>Clostridia</taxon>
        <taxon>Eubacteriales</taxon>
        <taxon>Oscillospiraceae</taxon>
        <taxon>Ruminococcus</taxon>
    </lineage>
</organism>
<dbReference type="OrthoDB" id="9942779at2"/>
<dbReference type="EMBL" id="ATAX01000028">
    <property type="protein sequence ID" value="EWM52955.1"/>
    <property type="molecule type" value="Genomic_DNA"/>
</dbReference>
<keyword evidence="1" id="KW-0812">Transmembrane</keyword>
<dbReference type="PATRIC" id="fig|1341157.4.peg.2433"/>
<keyword evidence="1" id="KW-1133">Transmembrane helix</keyword>